<keyword evidence="2" id="KW-0812">Transmembrane</keyword>
<feature type="transmembrane region" description="Helical" evidence="2">
    <location>
        <begin position="21"/>
        <end position="46"/>
    </location>
</feature>
<feature type="compositionally biased region" description="Basic and acidic residues" evidence="1">
    <location>
        <begin position="106"/>
        <end position="115"/>
    </location>
</feature>
<name>A0ABN8RY92_9CNID</name>
<proteinExistence type="predicted"/>
<comment type="caution">
    <text evidence="3">The sequence shown here is derived from an EMBL/GenBank/DDBJ whole genome shotgun (WGS) entry which is preliminary data.</text>
</comment>
<keyword evidence="2" id="KW-1133">Transmembrane helix</keyword>
<feature type="non-terminal residue" evidence="3">
    <location>
        <position position="1"/>
    </location>
</feature>
<dbReference type="EMBL" id="CALNXK010000355">
    <property type="protein sequence ID" value="CAH3183520.1"/>
    <property type="molecule type" value="Genomic_DNA"/>
</dbReference>
<accession>A0ABN8RY92</accession>
<evidence type="ECO:0000313" key="4">
    <source>
        <dbReference type="Proteomes" id="UP001159405"/>
    </source>
</evidence>
<sequence length="115" mass="12397">QKSGEFKNRRKVMSRDVLMTVNSSAFCMGCEISVIYPTSTVLLLVFSLCGNSTESKPTISTLQIPHDINATEQGISEGSAKEKSGLLVTAHGEKDDMAISDNSDENALHSEQADC</sequence>
<evidence type="ECO:0000313" key="3">
    <source>
        <dbReference type="EMBL" id="CAH3183520.1"/>
    </source>
</evidence>
<keyword evidence="2" id="KW-0472">Membrane</keyword>
<evidence type="ECO:0000256" key="2">
    <source>
        <dbReference type="SAM" id="Phobius"/>
    </source>
</evidence>
<dbReference type="Proteomes" id="UP001159405">
    <property type="component" value="Unassembled WGS sequence"/>
</dbReference>
<keyword evidence="4" id="KW-1185">Reference proteome</keyword>
<reference evidence="3 4" key="1">
    <citation type="submission" date="2022-05" db="EMBL/GenBank/DDBJ databases">
        <authorList>
            <consortium name="Genoscope - CEA"/>
            <person name="William W."/>
        </authorList>
    </citation>
    <scope>NUCLEOTIDE SEQUENCE [LARGE SCALE GENOMIC DNA]</scope>
</reference>
<feature type="region of interest" description="Disordered" evidence="1">
    <location>
        <begin position="91"/>
        <end position="115"/>
    </location>
</feature>
<organism evidence="3 4">
    <name type="scientific">Porites lobata</name>
    <dbReference type="NCBI Taxonomy" id="104759"/>
    <lineage>
        <taxon>Eukaryota</taxon>
        <taxon>Metazoa</taxon>
        <taxon>Cnidaria</taxon>
        <taxon>Anthozoa</taxon>
        <taxon>Hexacorallia</taxon>
        <taxon>Scleractinia</taxon>
        <taxon>Fungiina</taxon>
        <taxon>Poritidae</taxon>
        <taxon>Porites</taxon>
    </lineage>
</organism>
<protein>
    <submittedName>
        <fullName evidence="3">Uncharacterized protein</fullName>
    </submittedName>
</protein>
<evidence type="ECO:0000256" key="1">
    <source>
        <dbReference type="SAM" id="MobiDB-lite"/>
    </source>
</evidence>
<gene>
    <name evidence="3" type="ORF">PLOB_00028614</name>
</gene>